<sequence>MVTLEIKLLIGPTTFPILFQVLRIPTSFNLLLGRPWIHRAGAIPFSLHQKVKFIHNGQVITVQSVGDMFISSKSMSYLPGMGLGRRQHGPSEFMAIPDHDVPFEPGFIPIEADYRYMARLLKEMIDGMIQPKLASPFDLFKVSAIEVVEEIQTTPDPEFTEDDIVVDGLFDGPVSLVEGVSDFVEPLLSFDVLSGFVSHSNDVHDSSFMDLNDEIAQPDSDDDSSSAFDSDPLIREDGLARLLRLYLDVLHGPMRTCQALIHPQFSITYHFCPMPDHVGFLSMVEYPEWLANVIPIPKKDGKSYSDGSKGHGEDVLHYRVGVDHLVALERFFERIRQFKLKLNPKKCTFGMTFGKLLGYMVNERGTEADPDKIRVILDMLTPRIEREIRGFLGRLQYISRFIARLMDIYESIFRLLRKIQPTVWDNQCQCSFERIREYLLSPLVLVSPTPVTLYSYTWSSLVSDVALGCMLTRLDDSGKESLNLINGRAIDDDFPNEDVVVVTSHLGWPSMIDIPIDATVRPLLIESRFVPTYCCLIDEEEFDDGFPWYHDIYQFLRLDLASTNRVMREVHAGVCGPHMRRHMLAHKIMRTDYFWLTMKTTVAIWSIDIIGKISPKSSNGHEFILVVIDYFTKEVHFRANVDTLLQRYDIHRHRSFVYRPQTNGVVEVANKNIKRILRRMVETSRDWLEKLHFALWAYRTSFRTSTGATPYSFVYGIETEVEGSNYVHAYQRKMARAFKKRVKPRPLHRGDLVLKVIKGLIKDPRGKFRLNWSRHYFIRELTPKGAAWLMVLDGNRFSEPTNVDQLKRYYV</sequence>
<dbReference type="PROSITE" id="PS50994">
    <property type="entry name" value="INTEGRASE"/>
    <property type="match status" value="1"/>
</dbReference>
<accession>A0A438BZ50</accession>
<reference evidence="2 3" key="1">
    <citation type="journal article" date="2018" name="PLoS Genet.">
        <title>Population sequencing reveals clonal diversity and ancestral inbreeding in the grapevine cultivar Chardonnay.</title>
        <authorList>
            <person name="Roach M.J."/>
            <person name="Johnson D.L."/>
            <person name="Bohlmann J."/>
            <person name="van Vuuren H.J."/>
            <person name="Jones S.J."/>
            <person name="Pretorius I.S."/>
            <person name="Schmidt S.A."/>
            <person name="Borneman A.R."/>
        </authorList>
    </citation>
    <scope>NUCLEOTIDE SEQUENCE [LARGE SCALE GENOMIC DNA]</scope>
    <source>
        <strain evidence="3">cv. Chardonnay</strain>
        <tissue evidence="2">Leaf</tissue>
    </source>
</reference>
<dbReference type="SUPFAM" id="SSF56672">
    <property type="entry name" value="DNA/RNA polymerases"/>
    <property type="match status" value="1"/>
</dbReference>
<proteinExistence type="predicted"/>
<comment type="caution">
    <text evidence="2">The sequence shown here is derived from an EMBL/GenBank/DDBJ whole genome shotgun (WGS) entry which is preliminary data.</text>
</comment>
<dbReference type="PANTHER" id="PTHR48475:SF1">
    <property type="entry name" value="RNASE H TYPE-1 DOMAIN-CONTAINING PROTEIN"/>
    <property type="match status" value="1"/>
</dbReference>
<dbReference type="AlphaFoldDB" id="A0A438BZ50"/>
<dbReference type="Proteomes" id="UP000288805">
    <property type="component" value="Unassembled WGS sequence"/>
</dbReference>
<protein>
    <submittedName>
        <fullName evidence="2">Retrovirus-related Pol polyprotein from transposon 412</fullName>
    </submittedName>
</protein>
<dbReference type="GO" id="GO:0015074">
    <property type="term" value="P:DNA integration"/>
    <property type="evidence" value="ECO:0007669"/>
    <property type="project" value="InterPro"/>
</dbReference>
<organism evidence="2 3">
    <name type="scientific">Vitis vinifera</name>
    <name type="common">Grape</name>
    <dbReference type="NCBI Taxonomy" id="29760"/>
    <lineage>
        <taxon>Eukaryota</taxon>
        <taxon>Viridiplantae</taxon>
        <taxon>Streptophyta</taxon>
        <taxon>Embryophyta</taxon>
        <taxon>Tracheophyta</taxon>
        <taxon>Spermatophyta</taxon>
        <taxon>Magnoliopsida</taxon>
        <taxon>eudicotyledons</taxon>
        <taxon>Gunneridae</taxon>
        <taxon>Pentapetalae</taxon>
        <taxon>rosids</taxon>
        <taxon>Vitales</taxon>
        <taxon>Vitaceae</taxon>
        <taxon>Viteae</taxon>
        <taxon>Vitis</taxon>
    </lineage>
</organism>
<dbReference type="InterPro" id="IPR012337">
    <property type="entry name" value="RNaseH-like_sf"/>
</dbReference>
<dbReference type="PANTHER" id="PTHR48475">
    <property type="entry name" value="RIBONUCLEASE H"/>
    <property type="match status" value="1"/>
</dbReference>
<evidence type="ECO:0000313" key="2">
    <source>
        <dbReference type="EMBL" id="RVW16020.1"/>
    </source>
</evidence>
<evidence type="ECO:0000313" key="3">
    <source>
        <dbReference type="Proteomes" id="UP000288805"/>
    </source>
</evidence>
<dbReference type="InterPro" id="IPR001584">
    <property type="entry name" value="Integrase_cat-core"/>
</dbReference>
<name>A0A438BZ50_VITVI</name>
<dbReference type="GO" id="GO:0003676">
    <property type="term" value="F:nucleic acid binding"/>
    <property type="evidence" value="ECO:0007669"/>
    <property type="project" value="InterPro"/>
</dbReference>
<gene>
    <name evidence="2" type="primary">POL_65</name>
    <name evidence="2" type="ORF">CK203_079012</name>
</gene>
<dbReference type="SUPFAM" id="SSF53098">
    <property type="entry name" value="Ribonuclease H-like"/>
    <property type="match status" value="1"/>
</dbReference>
<feature type="domain" description="Integrase catalytic" evidence="1">
    <location>
        <begin position="617"/>
        <end position="718"/>
    </location>
</feature>
<dbReference type="EMBL" id="QGNW01002591">
    <property type="protein sequence ID" value="RVW16020.1"/>
    <property type="molecule type" value="Genomic_DNA"/>
</dbReference>
<dbReference type="InterPro" id="IPR043128">
    <property type="entry name" value="Rev_trsase/Diguanyl_cyclase"/>
</dbReference>
<dbReference type="InterPro" id="IPR036397">
    <property type="entry name" value="RNaseH_sf"/>
</dbReference>
<dbReference type="Gene3D" id="3.30.420.10">
    <property type="entry name" value="Ribonuclease H-like superfamily/Ribonuclease H"/>
    <property type="match status" value="1"/>
</dbReference>
<dbReference type="InterPro" id="IPR043502">
    <property type="entry name" value="DNA/RNA_pol_sf"/>
</dbReference>
<dbReference type="Gene3D" id="3.30.70.270">
    <property type="match status" value="2"/>
</dbReference>
<evidence type="ECO:0000259" key="1">
    <source>
        <dbReference type="PROSITE" id="PS50994"/>
    </source>
</evidence>